<dbReference type="AlphaFoldDB" id="A0A830HNR2"/>
<evidence type="ECO:0000256" key="6">
    <source>
        <dbReference type="ARBA" id="ARBA00022989"/>
    </source>
</evidence>
<protein>
    <recommendedName>
        <fullName evidence="13">Preprotein translocase subunit SecE</fullName>
    </recommendedName>
</protein>
<sequence>MSFSSPSMSPSSMSQGRVCQRPSMGSSRLHERVGARFNGVSRVPVSVCGVPVVFPVNSGLRPLGRRGLRPSRGVPAAQAYQSSLRKCGSAGSFCNSQAHRGLVWKTLCRASSDAGSEGKSDDASSDNDKVATASEEKQDSSAEDGALDLDAVEPVIPLGMDGDRPAEGGGPAEYFKGVAEEAKLIEWPSPINALTRTALVIAVVAGSAIILTGVNSILSETSKTIFS</sequence>
<evidence type="ECO:0000256" key="9">
    <source>
        <dbReference type="SAM" id="MobiDB-lite"/>
    </source>
</evidence>
<name>A0A830HNR2_9CHLO</name>
<keyword evidence="6 10" id="KW-1133">Transmembrane helix</keyword>
<dbReference type="InterPro" id="IPR038379">
    <property type="entry name" value="SecE_sf"/>
</dbReference>
<dbReference type="GO" id="GO:0008320">
    <property type="term" value="F:protein transmembrane transporter activity"/>
    <property type="evidence" value="ECO:0007669"/>
    <property type="project" value="InterPro"/>
</dbReference>
<keyword evidence="5" id="KW-0653">Protein transport</keyword>
<keyword evidence="8 10" id="KW-0472">Membrane</keyword>
<feature type="compositionally biased region" description="Low complexity" evidence="9">
    <location>
        <begin position="1"/>
        <end position="14"/>
    </location>
</feature>
<comment type="caution">
    <text evidence="11">The sequence shown here is derived from an EMBL/GenBank/DDBJ whole genome shotgun (WGS) entry which is preliminary data.</text>
</comment>
<dbReference type="Gene3D" id="1.20.5.1030">
    <property type="entry name" value="Preprotein translocase secy subunit"/>
    <property type="match status" value="1"/>
</dbReference>
<dbReference type="GO" id="GO:0006605">
    <property type="term" value="P:protein targeting"/>
    <property type="evidence" value="ECO:0007669"/>
    <property type="project" value="InterPro"/>
</dbReference>
<keyword evidence="3" id="KW-0813">Transport</keyword>
<dbReference type="Pfam" id="PF00584">
    <property type="entry name" value="SecE"/>
    <property type="match status" value="1"/>
</dbReference>
<dbReference type="PANTHER" id="PTHR37240:SF1">
    <property type="entry name" value="PREPROTEIN TRANSLOCASE SUBUNIT SECE1"/>
    <property type="match status" value="1"/>
</dbReference>
<comment type="similarity">
    <text evidence="2">Belongs to the SecE/SEC61-gamma family.</text>
</comment>
<feature type="transmembrane region" description="Helical" evidence="10">
    <location>
        <begin position="198"/>
        <end position="218"/>
    </location>
</feature>
<evidence type="ECO:0000256" key="2">
    <source>
        <dbReference type="ARBA" id="ARBA00008274"/>
    </source>
</evidence>
<evidence type="ECO:0000256" key="10">
    <source>
        <dbReference type="SAM" id="Phobius"/>
    </source>
</evidence>
<evidence type="ECO:0000256" key="1">
    <source>
        <dbReference type="ARBA" id="ARBA00004370"/>
    </source>
</evidence>
<evidence type="ECO:0000313" key="11">
    <source>
        <dbReference type="EMBL" id="GHP09096.1"/>
    </source>
</evidence>
<reference evidence="11" key="1">
    <citation type="submission" date="2020-10" db="EMBL/GenBank/DDBJ databases">
        <title>Unveiling of a novel bifunctional photoreceptor, Dualchrome1, isolated from a cosmopolitan green alga.</title>
        <authorList>
            <person name="Suzuki S."/>
            <person name="Kawachi M."/>
        </authorList>
    </citation>
    <scope>NUCLEOTIDE SEQUENCE</scope>
    <source>
        <strain evidence="11">NIES 2893</strain>
    </source>
</reference>
<evidence type="ECO:0000256" key="8">
    <source>
        <dbReference type="ARBA" id="ARBA00023136"/>
    </source>
</evidence>
<keyword evidence="7" id="KW-0811">Translocation</keyword>
<evidence type="ECO:0008006" key="13">
    <source>
        <dbReference type="Google" id="ProtNLM"/>
    </source>
</evidence>
<feature type="compositionally biased region" description="Basic and acidic residues" evidence="9">
    <location>
        <begin position="116"/>
        <end position="140"/>
    </location>
</feature>
<keyword evidence="12" id="KW-1185">Reference proteome</keyword>
<keyword evidence="4 10" id="KW-0812">Transmembrane</keyword>
<proteinExistence type="inferred from homology"/>
<evidence type="ECO:0000256" key="5">
    <source>
        <dbReference type="ARBA" id="ARBA00022927"/>
    </source>
</evidence>
<evidence type="ECO:0000256" key="3">
    <source>
        <dbReference type="ARBA" id="ARBA00022448"/>
    </source>
</evidence>
<comment type="subcellular location">
    <subcellularLocation>
        <location evidence="1">Membrane</location>
    </subcellularLocation>
</comment>
<dbReference type="GO" id="GO:0006886">
    <property type="term" value="P:intracellular protein transport"/>
    <property type="evidence" value="ECO:0007669"/>
    <property type="project" value="InterPro"/>
</dbReference>
<evidence type="ECO:0000313" key="12">
    <source>
        <dbReference type="Proteomes" id="UP000660262"/>
    </source>
</evidence>
<gene>
    <name evidence="11" type="ORF">PPROV_000783300</name>
</gene>
<dbReference type="NCBIfam" id="TIGR00964">
    <property type="entry name" value="secE_bact"/>
    <property type="match status" value="1"/>
</dbReference>
<feature type="region of interest" description="Disordered" evidence="9">
    <location>
        <begin position="1"/>
        <end position="25"/>
    </location>
</feature>
<feature type="region of interest" description="Disordered" evidence="9">
    <location>
        <begin position="114"/>
        <end position="146"/>
    </location>
</feature>
<evidence type="ECO:0000256" key="7">
    <source>
        <dbReference type="ARBA" id="ARBA00023010"/>
    </source>
</evidence>
<dbReference type="InterPro" id="IPR001901">
    <property type="entry name" value="Translocase_SecE/Sec61-g"/>
</dbReference>
<evidence type="ECO:0000256" key="4">
    <source>
        <dbReference type="ARBA" id="ARBA00022692"/>
    </source>
</evidence>
<dbReference type="GO" id="GO:0009535">
    <property type="term" value="C:chloroplast thylakoid membrane"/>
    <property type="evidence" value="ECO:0007669"/>
    <property type="project" value="TreeGrafter"/>
</dbReference>
<dbReference type="GO" id="GO:0009306">
    <property type="term" value="P:protein secretion"/>
    <property type="evidence" value="ECO:0007669"/>
    <property type="project" value="InterPro"/>
</dbReference>
<dbReference type="PANTHER" id="PTHR37240">
    <property type="entry name" value="PREPROTEIN TRANSLOCASE SUBUNIT SECE1"/>
    <property type="match status" value="1"/>
</dbReference>
<dbReference type="InterPro" id="IPR005807">
    <property type="entry name" value="SecE_bac"/>
</dbReference>
<dbReference type="EMBL" id="BNJQ01000023">
    <property type="protein sequence ID" value="GHP09096.1"/>
    <property type="molecule type" value="Genomic_DNA"/>
</dbReference>
<dbReference type="Proteomes" id="UP000660262">
    <property type="component" value="Unassembled WGS sequence"/>
</dbReference>
<dbReference type="OrthoDB" id="533171at2759"/>
<organism evidence="11 12">
    <name type="scientific">Pycnococcus provasolii</name>
    <dbReference type="NCBI Taxonomy" id="41880"/>
    <lineage>
        <taxon>Eukaryota</taxon>
        <taxon>Viridiplantae</taxon>
        <taxon>Chlorophyta</taxon>
        <taxon>Pseudoscourfieldiophyceae</taxon>
        <taxon>Pseudoscourfieldiales</taxon>
        <taxon>Pycnococcaceae</taxon>
        <taxon>Pycnococcus</taxon>
    </lineage>
</organism>
<accession>A0A830HNR2</accession>
<dbReference type="InterPro" id="IPR055330">
    <property type="entry name" value="SECE1-like"/>
</dbReference>